<dbReference type="EMBL" id="JABEOU010000012">
    <property type="protein sequence ID" value="NNG56417.1"/>
    <property type="molecule type" value="Genomic_DNA"/>
</dbReference>
<gene>
    <name evidence="5" type="ORF">HKX06_03310</name>
</gene>
<protein>
    <recommendedName>
        <fullName evidence="2">asparagine synthase (glutamine-hydrolyzing)</fullName>
        <ecNumber evidence="2">6.3.5.4</ecNumber>
    </recommendedName>
</protein>
<evidence type="ECO:0000256" key="1">
    <source>
        <dbReference type="ARBA" id="ARBA00005187"/>
    </source>
</evidence>
<evidence type="ECO:0000313" key="5">
    <source>
        <dbReference type="EMBL" id="NNG56417.1"/>
    </source>
</evidence>
<feature type="domain" description="Asparagine synthetase" evidence="4">
    <location>
        <begin position="212"/>
        <end position="570"/>
    </location>
</feature>
<dbReference type="InterPro" id="IPR001962">
    <property type="entry name" value="Asn_synthase"/>
</dbReference>
<proteinExistence type="predicted"/>
<comment type="caution">
    <text evidence="5">The sequence shown here is derived from an EMBL/GenBank/DDBJ whole genome shotgun (WGS) entry which is preliminary data.</text>
</comment>
<organism evidence="5 6">
    <name type="scientific">Sphingomonas paucimobilis</name>
    <name type="common">Pseudomonas paucimobilis</name>
    <dbReference type="NCBI Taxonomy" id="13689"/>
    <lineage>
        <taxon>Bacteria</taxon>
        <taxon>Pseudomonadati</taxon>
        <taxon>Pseudomonadota</taxon>
        <taxon>Alphaproteobacteria</taxon>
        <taxon>Sphingomonadales</taxon>
        <taxon>Sphingomonadaceae</taxon>
        <taxon>Sphingomonas</taxon>
    </lineage>
</organism>
<dbReference type="GO" id="GO:0006529">
    <property type="term" value="P:asparagine biosynthetic process"/>
    <property type="evidence" value="ECO:0007669"/>
    <property type="project" value="InterPro"/>
</dbReference>
<dbReference type="PANTHER" id="PTHR43284">
    <property type="entry name" value="ASPARAGINE SYNTHETASE (GLUTAMINE-HYDROLYZING)"/>
    <property type="match status" value="1"/>
</dbReference>
<dbReference type="Gene3D" id="3.40.50.620">
    <property type="entry name" value="HUPs"/>
    <property type="match status" value="2"/>
</dbReference>
<evidence type="ECO:0000259" key="4">
    <source>
        <dbReference type="Pfam" id="PF00733"/>
    </source>
</evidence>
<name>A0A7Y2KM17_SPHPI</name>
<dbReference type="EC" id="6.3.5.4" evidence="2"/>
<dbReference type="SUPFAM" id="SSF56235">
    <property type="entry name" value="N-terminal nucleophile aminohydrolases (Ntn hydrolases)"/>
    <property type="match status" value="1"/>
</dbReference>
<comment type="pathway">
    <text evidence="1">Amino-acid biosynthesis; L-asparagine biosynthesis; L-asparagine from L-aspartate (L-Gln route): step 1/1.</text>
</comment>
<reference evidence="5 6" key="1">
    <citation type="submission" date="2020-05" db="EMBL/GenBank/DDBJ databases">
        <title>Draft Genome Sequences of Sphingomonas sp. Isolated from the International Space Station.</title>
        <authorList>
            <person name="Bijlani S."/>
            <person name="Singh N.K."/>
            <person name="Mason C.E."/>
            <person name="Wang C.C."/>
            <person name="Venkateswaran K."/>
        </authorList>
    </citation>
    <scope>NUCLEOTIDE SEQUENCE [LARGE SCALE GENOMIC DNA]</scope>
    <source>
        <strain evidence="5 6">FKI-L5-BR-P1</strain>
    </source>
</reference>
<evidence type="ECO:0000313" key="6">
    <source>
        <dbReference type="Proteomes" id="UP000550136"/>
    </source>
</evidence>
<dbReference type="Pfam" id="PF00733">
    <property type="entry name" value="Asn_synthase"/>
    <property type="match status" value="1"/>
</dbReference>
<dbReference type="GO" id="GO:0004066">
    <property type="term" value="F:asparagine synthase (glutamine-hydrolyzing) activity"/>
    <property type="evidence" value="ECO:0007669"/>
    <property type="project" value="UniProtKB-EC"/>
</dbReference>
<dbReference type="Proteomes" id="UP000550136">
    <property type="component" value="Unassembled WGS sequence"/>
</dbReference>
<dbReference type="InterPro" id="IPR014729">
    <property type="entry name" value="Rossmann-like_a/b/a_fold"/>
</dbReference>
<dbReference type="AlphaFoldDB" id="A0A7Y2KM17"/>
<evidence type="ECO:0000256" key="2">
    <source>
        <dbReference type="ARBA" id="ARBA00012737"/>
    </source>
</evidence>
<dbReference type="InterPro" id="IPR029055">
    <property type="entry name" value="Ntn_hydrolases_N"/>
</dbReference>
<dbReference type="RefSeq" id="WP_170170607.1">
    <property type="nucleotide sequence ID" value="NZ_JABEOU010000012.1"/>
</dbReference>
<evidence type="ECO:0000256" key="3">
    <source>
        <dbReference type="ARBA" id="ARBA00048741"/>
    </source>
</evidence>
<dbReference type="PANTHER" id="PTHR43284:SF1">
    <property type="entry name" value="ASPARAGINE SYNTHETASE"/>
    <property type="match status" value="1"/>
</dbReference>
<comment type="catalytic activity">
    <reaction evidence="3">
        <text>L-aspartate + L-glutamine + ATP + H2O = L-asparagine + L-glutamate + AMP + diphosphate + H(+)</text>
        <dbReference type="Rhea" id="RHEA:12228"/>
        <dbReference type="ChEBI" id="CHEBI:15377"/>
        <dbReference type="ChEBI" id="CHEBI:15378"/>
        <dbReference type="ChEBI" id="CHEBI:29985"/>
        <dbReference type="ChEBI" id="CHEBI:29991"/>
        <dbReference type="ChEBI" id="CHEBI:30616"/>
        <dbReference type="ChEBI" id="CHEBI:33019"/>
        <dbReference type="ChEBI" id="CHEBI:58048"/>
        <dbReference type="ChEBI" id="CHEBI:58359"/>
        <dbReference type="ChEBI" id="CHEBI:456215"/>
        <dbReference type="EC" id="6.3.5.4"/>
    </reaction>
</comment>
<dbReference type="SUPFAM" id="SSF52402">
    <property type="entry name" value="Adenine nucleotide alpha hydrolases-like"/>
    <property type="match status" value="1"/>
</dbReference>
<sequence>MRRDAYLAIIAPGADPAAAARLADRASGEVRLDRLFECETLIVLAEPGCRHRSWGESGIAIGTILSSKQDAEALERAPAHDRHLVAGCWGDYVAFLHDARKATTTVVRAPSGGVAALRTTIDGVTLVSSEPELLLAATQRSAEIDWHFLAHHLAFPHLRPGATGLAGIDELFAGDANSFTADGAQRLSVWSPWDFAKAERQLVDPAQAGLAVRQSVELAVAGLVRGYRSVLLELSGGLDSSVLAAALAAAGAPASAINLVTPGSEGDERTYARATAERTGLPLAEHAVASDVDLTAPVPMRTARPGIPAILHPADRLLAELARGRGIDAFVSGTGGDCAFCSPASAAPAADALRAFGFGRRFLRAVRDITEIHDTNLWTAGSMAWRQAHRPPIHRLWPSNDAFLVRDRLPDAPDFHPWLDEPADALPGRRSHIRAVIAAFAHLDGYARHAVAPSLFPLLSQPVMEACFRVPTWLWIAGGRDRAVARQAFRDALPAKVLDRRSKGGMDAYCIRNFEANRARLEPFLLEGYLARAGLLDRPAVASFLRRPVGPRDQRFYRLLPVIDAEAWVRGWLEPEPATGRR</sequence>
<dbReference type="InterPro" id="IPR051786">
    <property type="entry name" value="ASN_synthetase/amidase"/>
</dbReference>
<accession>A0A7Y2KM17</accession>